<gene>
    <name evidence="1" type="ORF">B9J98_00095</name>
</gene>
<dbReference type="Proteomes" id="UP000244066">
    <property type="component" value="Unassembled WGS sequence"/>
</dbReference>
<dbReference type="InterPro" id="IPR029060">
    <property type="entry name" value="PIN-like_dom_sf"/>
</dbReference>
<dbReference type="AlphaFoldDB" id="A0A2R7YAF2"/>
<evidence type="ECO:0000313" key="1">
    <source>
        <dbReference type="EMBL" id="PUA34289.1"/>
    </source>
</evidence>
<dbReference type="EMBL" id="NDWU01000001">
    <property type="protein sequence ID" value="PUA34289.1"/>
    <property type="molecule type" value="Genomic_DNA"/>
</dbReference>
<reference evidence="1 2" key="1">
    <citation type="submission" date="2017-04" db="EMBL/GenBank/DDBJ databases">
        <title>Draft Aigarchaeota genome from a New Zealand hot spring.</title>
        <authorList>
            <person name="Reysenbach A.-L."/>
            <person name="Donaho J.A."/>
            <person name="Gerhart J."/>
            <person name="Kelley J.F."/>
            <person name="Kouba K."/>
            <person name="Podar M."/>
            <person name="Stott M."/>
        </authorList>
    </citation>
    <scope>NUCLEOTIDE SEQUENCE [LARGE SCALE GENOMIC DNA]</scope>
    <source>
        <strain evidence="1">NZ13_MG1</strain>
    </source>
</reference>
<organism evidence="1 2">
    <name type="scientific">Candidatus Terraquivivens tikiterensis</name>
    <dbReference type="NCBI Taxonomy" id="1980982"/>
    <lineage>
        <taxon>Archaea</taxon>
        <taxon>Nitrososphaerota</taxon>
        <taxon>Candidatus Wolframiiraptoraceae</taxon>
        <taxon>Candidatus Terraquivivens</taxon>
    </lineage>
</organism>
<name>A0A2R7YAF2_9ARCH</name>
<evidence type="ECO:0000313" key="2">
    <source>
        <dbReference type="Proteomes" id="UP000244066"/>
    </source>
</evidence>
<sequence length="164" mass="18963">MGEVEKHYFLDTNYLLNFLSFRNKKLSKVIAAKHEQIQVANSVIKSLEKHIKVPIIVVAETVHQLHELGVNVGISELMVFETSYLKREHLCYFVKLMHKLSEKDPMLESMDCMIVAFSLADPQCVGLLTFDANLHSNRAIQDVLRETFTDRDFVITDDPRSRKR</sequence>
<dbReference type="SUPFAM" id="SSF88723">
    <property type="entry name" value="PIN domain-like"/>
    <property type="match status" value="1"/>
</dbReference>
<accession>A0A2R7YAF2</accession>
<comment type="caution">
    <text evidence="1">The sequence shown here is derived from an EMBL/GenBank/DDBJ whole genome shotgun (WGS) entry which is preliminary data.</text>
</comment>
<protein>
    <recommendedName>
        <fullName evidence="3">PIN domain-containing protein</fullName>
    </recommendedName>
</protein>
<proteinExistence type="predicted"/>
<evidence type="ECO:0008006" key="3">
    <source>
        <dbReference type="Google" id="ProtNLM"/>
    </source>
</evidence>